<sequence>MECYSICLPERIEYVKILEKKIKNPIYIFNAIDGKKHIDEFKDFKHVLPSETISAGMIGCLLSHIEVLKNAKTNILIFEDDCEYVSDCSEFIKENCIFDILLLGTNENVDFTLQNSKFVKVKRFWGTHALYVKYSTIEGILKIYEKYKSRKIFLPADWLYSYAIKEHNLRAFAPLNPKQYFKQKSGLVSSINGKVRN</sequence>
<feature type="domain" description="Glycosyl transferase family 25" evidence="1">
    <location>
        <begin position="11"/>
        <end position="128"/>
    </location>
</feature>
<evidence type="ECO:0000313" key="2">
    <source>
        <dbReference type="EMBL" id="QHT12167.1"/>
    </source>
</evidence>
<protein>
    <recommendedName>
        <fullName evidence="1">Glycosyl transferase family 25 domain-containing protein</fullName>
    </recommendedName>
</protein>
<dbReference type="EMBL" id="MN739542">
    <property type="protein sequence ID" value="QHT12167.1"/>
    <property type="molecule type" value="Genomic_DNA"/>
</dbReference>
<reference evidence="2" key="1">
    <citation type="journal article" date="2020" name="Nature">
        <title>Giant virus diversity and host interactions through global metagenomics.</title>
        <authorList>
            <person name="Schulz F."/>
            <person name="Roux S."/>
            <person name="Paez-Espino D."/>
            <person name="Jungbluth S."/>
            <person name="Walsh D.A."/>
            <person name="Denef V.J."/>
            <person name="McMahon K.D."/>
            <person name="Konstantinidis K.T."/>
            <person name="Eloe-Fadrosh E.A."/>
            <person name="Kyrpides N.C."/>
            <person name="Woyke T."/>
        </authorList>
    </citation>
    <scope>NUCLEOTIDE SEQUENCE</scope>
    <source>
        <strain evidence="2">GVMAG-M-3300023174-129</strain>
    </source>
</reference>
<dbReference type="Pfam" id="PF01755">
    <property type="entry name" value="Glyco_transf_25"/>
    <property type="match status" value="1"/>
</dbReference>
<proteinExistence type="predicted"/>
<organism evidence="2">
    <name type="scientific">viral metagenome</name>
    <dbReference type="NCBI Taxonomy" id="1070528"/>
    <lineage>
        <taxon>unclassified sequences</taxon>
        <taxon>metagenomes</taxon>
        <taxon>organismal metagenomes</taxon>
    </lineage>
</organism>
<accession>A0A6C0D6N3</accession>
<dbReference type="InterPro" id="IPR002654">
    <property type="entry name" value="Glyco_trans_25"/>
</dbReference>
<name>A0A6C0D6N3_9ZZZZ</name>
<dbReference type="AlphaFoldDB" id="A0A6C0D6N3"/>
<evidence type="ECO:0000259" key="1">
    <source>
        <dbReference type="Pfam" id="PF01755"/>
    </source>
</evidence>